<name>A0ABN5JJI7_FUSVA</name>
<dbReference type="EMBL" id="CP028103">
    <property type="protein sequence ID" value="AVQ31186.1"/>
    <property type="molecule type" value="Genomic_DNA"/>
</dbReference>
<dbReference type="RefSeq" id="WP_081462970.1">
    <property type="nucleotide sequence ID" value="NZ_CP028103.1"/>
</dbReference>
<evidence type="ECO:0000259" key="1">
    <source>
        <dbReference type="Pfam" id="PF14319"/>
    </source>
</evidence>
<sequence length="80" mass="9500">MQIKHIISKINITNLLGKIKKYFKNDHFENIKQTFQKFLACSIDNSFLSLQCPNYHSTHKIKVTCKSRFCPSYRKRYSAL</sequence>
<feature type="domain" description="Transposase zinc-binding" evidence="1">
    <location>
        <begin position="22"/>
        <end position="77"/>
    </location>
</feature>
<evidence type="ECO:0000313" key="2">
    <source>
        <dbReference type="EMBL" id="AVQ31186.1"/>
    </source>
</evidence>
<dbReference type="InterPro" id="IPR026889">
    <property type="entry name" value="Zn_Tnp"/>
</dbReference>
<dbReference type="Pfam" id="PF14319">
    <property type="entry name" value="Zn_Tnp_IS91"/>
    <property type="match status" value="1"/>
</dbReference>
<organism evidence="2 3">
    <name type="scientific">Fusobacterium varium ATCC 27725</name>
    <dbReference type="NCBI Taxonomy" id="469618"/>
    <lineage>
        <taxon>Bacteria</taxon>
        <taxon>Fusobacteriati</taxon>
        <taxon>Fusobacteriota</taxon>
        <taxon>Fusobacteriia</taxon>
        <taxon>Fusobacteriales</taxon>
        <taxon>Fusobacteriaceae</taxon>
        <taxon>Fusobacterium</taxon>
    </lineage>
</organism>
<dbReference type="GeneID" id="300401411"/>
<protein>
    <recommendedName>
        <fullName evidence="1">Transposase zinc-binding domain-containing protein</fullName>
    </recommendedName>
</protein>
<keyword evidence="3" id="KW-1185">Reference proteome</keyword>
<accession>A0ABN5JJI7</accession>
<gene>
    <name evidence="2" type="ORF">C4N18_08150</name>
</gene>
<proteinExistence type="predicted"/>
<reference evidence="3" key="1">
    <citation type="journal article" date="2018" name="MSphere">
        <title>Fusobacterium Genomics Using MinION and Illumina Sequencing Enables Genome Completion and Correction.</title>
        <authorList>
            <person name="Todd S.M."/>
            <person name="Settlage R.E."/>
            <person name="Lahmers K.K."/>
            <person name="Slade D.J."/>
        </authorList>
    </citation>
    <scope>NUCLEOTIDE SEQUENCE [LARGE SCALE GENOMIC DNA]</scope>
    <source>
        <strain evidence="3">ATCC 27725</strain>
    </source>
</reference>
<evidence type="ECO:0000313" key="3">
    <source>
        <dbReference type="Proteomes" id="UP000241238"/>
    </source>
</evidence>
<dbReference type="Proteomes" id="UP000241238">
    <property type="component" value="Chromosome"/>
</dbReference>